<keyword evidence="6" id="KW-1185">Reference proteome</keyword>
<name>A0A814W002_9BILA</name>
<dbReference type="Proteomes" id="UP000681722">
    <property type="component" value="Unassembled WGS sequence"/>
</dbReference>
<keyword evidence="1" id="KW-0812">Transmembrane</keyword>
<keyword evidence="1" id="KW-1133">Transmembrane helix</keyword>
<dbReference type="Proteomes" id="UP000677228">
    <property type="component" value="Unassembled WGS sequence"/>
</dbReference>
<evidence type="ECO:0000313" key="3">
    <source>
        <dbReference type="EMBL" id="CAF1457312.1"/>
    </source>
</evidence>
<evidence type="ECO:0000313" key="4">
    <source>
        <dbReference type="EMBL" id="CAF3959990.1"/>
    </source>
</evidence>
<evidence type="ECO:0000256" key="1">
    <source>
        <dbReference type="SAM" id="Phobius"/>
    </source>
</evidence>
<dbReference type="EMBL" id="CAJOBC010008375">
    <property type="protein sequence ID" value="CAF3959990.1"/>
    <property type="molecule type" value="Genomic_DNA"/>
</dbReference>
<dbReference type="Pfam" id="PF14248">
    <property type="entry name" value="DUF4345"/>
    <property type="match status" value="1"/>
</dbReference>
<dbReference type="Proteomes" id="UP000682733">
    <property type="component" value="Unassembled WGS sequence"/>
</dbReference>
<evidence type="ECO:0000313" key="5">
    <source>
        <dbReference type="EMBL" id="CAF4251285.1"/>
    </source>
</evidence>
<dbReference type="AlphaFoldDB" id="A0A814W002"/>
<dbReference type="EMBL" id="CAJNOK010030216">
    <property type="protein sequence ID" value="CAF1457312.1"/>
    <property type="molecule type" value="Genomic_DNA"/>
</dbReference>
<organism evidence="2 6">
    <name type="scientific">Didymodactylos carnosus</name>
    <dbReference type="NCBI Taxonomy" id="1234261"/>
    <lineage>
        <taxon>Eukaryota</taxon>
        <taxon>Metazoa</taxon>
        <taxon>Spiralia</taxon>
        <taxon>Gnathifera</taxon>
        <taxon>Rotifera</taxon>
        <taxon>Eurotatoria</taxon>
        <taxon>Bdelloidea</taxon>
        <taxon>Philodinida</taxon>
        <taxon>Philodinidae</taxon>
        <taxon>Didymodactylos</taxon>
    </lineage>
</organism>
<dbReference type="EMBL" id="CAJOBA010052079">
    <property type="protein sequence ID" value="CAF4251285.1"/>
    <property type="molecule type" value="Genomic_DNA"/>
</dbReference>
<proteinExistence type="predicted"/>
<accession>A0A814W002</accession>
<evidence type="ECO:0008006" key="7">
    <source>
        <dbReference type="Google" id="ProtNLM"/>
    </source>
</evidence>
<evidence type="ECO:0000313" key="2">
    <source>
        <dbReference type="EMBL" id="CAF1195562.1"/>
    </source>
</evidence>
<feature type="transmembrane region" description="Helical" evidence="1">
    <location>
        <begin position="70"/>
        <end position="90"/>
    </location>
</feature>
<dbReference type="InterPro" id="IPR025597">
    <property type="entry name" value="DUF4345"/>
</dbReference>
<sequence>MTVVGLVPIIVGLSGILMGPENVIELRHGETYPNRVDNNYRYLSGLLLGIGLIFWSLIPDIREAGTTVRILTFLVIVGGLGRLIGLGKTGMIPDTFMLFGLFMELGVTPTICYWQSKIVSRRNA</sequence>
<feature type="transmembrane region" description="Helical" evidence="1">
    <location>
        <begin position="42"/>
        <end position="58"/>
    </location>
</feature>
<evidence type="ECO:0000313" key="6">
    <source>
        <dbReference type="Proteomes" id="UP000663829"/>
    </source>
</evidence>
<gene>
    <name evidence="2" type="ORF">GPM918_LOCUS23442</name>
    <name evidence="3" type="ORF">OVA965_LOCUS35095</name>
    <name evidence="4" type="ORF">SRO942_LOCUS23441</name>
    <name evidence="5" type="ORF">TMI583_LOCUS36055</name>
</gene>
<dbReference type="Proteomes" id="UP000663829">
    <property type="component" value="Unassembled WGS sequence"/>
</dbReference>
<comment type="caution">
    <text evidence="2">The sequence shown here is derived from an EMBL/GenBank/DDBJ whole genome shotgun (WGS) entry which is preliminary data.</text>
</comment>
<keyword evidence="1" id="KW-0472">Membrane</keyword>
<protein>
    <recommendedName>
        <fullName evidence="7">DUF4345 domain-containing protein</fullName>
    </recommendedName>
</protein>
<reference evidence="2" key="1">
    <citation type="submission" date="2021-02" db="EMBL/GenBank/DDBJ databases">
        <authorList>
            <person name="Nowell W R."/>
        </authorList>
    </citation>
    <scope>NUCLEOTIDE SEQUENCE</scope>
</reference>
<dbReference type="EMBL" id="CAJNOQ010008373">
    <property type="protein sequence ID" value="CAF1195562.1"/>
    <property type="molecule type" value="Genomic_DNA"/>
</dbReference>
<feature type="transmembrane region" description="Helical" evidence="1">
    <location>
        <begin position="96"/>
        <end position="114"/>
    </location>
</feature>